<accession>A0A1H6Y8P5</accession>
<evidence type="ECO:0000313" key="3">
    <source>
        <dbReference type="Proteomes" id="UP000199223"/>
    </source>
</evidence>
<proteinExistence type="predicted"/>
<dbReference type="AlphaFoldDB" id="A0A1H6Y8P5"/>
<gene>
    <name evidence="2" type="ORF">SAMN04488058_10724</name>
</gene>
<reference evidence="3" key="1">
    <citation type="submission" date="2016-10" db="EMBL/GenBank/DDBJ databases">
        <authorList>
            <person name="Varghese N."/>
            <person name="Submissions S."/>
        </authorList>
    </citation>
    <scope>NUCLEOTIDE SEQUENCE [LARGE SCALE GENOMIC DNA]</scope>
    <source>
        <strain evidence="3">CGMCC 1.10218</strain>
    </source>
</reference>
<dbReference type="Proteomes" id="UP000199223">
    <property type="component" value="Unassembled WGS sequence"/>
</dbReference>
<sequence>MLQAPAGLKEGCQRRGGTLGGMSLICAAPLPGSVRSEQHERPTKARKGEMTWNA</sequence>
<name>A0A1H6Y8P5_9DEIO</name>
<evidence type="ECO:0000256" key="1">
    <source>
        <dbReference type="SAM" id="MobiDB-lite"/>
    </source>
</evidence>
<protein>
    <submittedName>
        <fullName evidence="2">Uncharacterized protein</fullName>
    </submittedName>
</protein>
<feature type="region of interest" description="Disordered" evidence="1">
    <location>
        <begin position="33"/>
        <end position="54"/>
    </location>
</feature>
<organism evidence="2 3">
    <name type="scientific">Deinococcus reticulitermitis</name>
    <dbReference type="NCBI Taxonomy" id="856736"/>
    <lineage>
        <taxon>Bacteria</taxon>
        <taxon>Thermotogati</taxon>
        <taxon>Deinococcota</taxon>
        <taxon>Deinococci</taxon>
        <taxon>Deinococcales</taxon>
        <taxon>Deinococcaceae</taxon>
        <taxon>Deinococcus</taxon>
    </lineage>
</organism>
<dbReference type="STRING" id="856736.SAMN04488058_10724"/>
<feature type="compositionally biased region" description="Basic and acidic residues" evidence="1">
    <location>
        <begin position="36"/>
        <end position="54"/>
    </location>
</feature>
<dbReference type="EMBL" id="FNZA01000007">
    <property type="protein sequence ID" value="SEJ37601.1"/>
    <property type="molecule type" value="Genomic_DNA"/>
</dbReference>
<keyword evidence="3" id="KW-1185">Reference proteome</keyword>
<evidence type="ECO:0000313" key="2">
    <source>
        <dbReference type="EMBL" id="SEJ37601.1"/>
    </source>
</evidence>